<gene>
    <name evidence="4" type="ORF">SAMN04487963_2935</name>
</gene>
<feature type="domain" description="FimV N-terminal" evidence="3">
    <location>
        <begin position="24"/>
        <end position="131"/>
    </location>
</feature>
<keyword evidence="5" id="KW-1185">Reference proteome</keyword>
<feature type="compositionally biased region" description="Polar residues" evidence="1">
    <location>
        <begin position="258"/>
        <end position="269"/>
    </location>
</feature>
<dbReference type="InterPro" id="IPR057840">
    <property type="entry name" value="FimV_N"/>
</dbReference>
<evidence type="ECO:0000313" key="5">
    <source>
        <dbReference type="Proteomes" id="UP000198519"/>
    </source>
</evidence>
<dbReference type="InterPro" id="IPR038440">
    <property type="entry name" value="FimV_C_sf"/>
</dbReference>
<accession>A0A1I4RTK1</accession>
<sequence>MKVRKLAVALALAGGLGSGVAQALGLGEIELQSYLNEPLEADIGLTRSGGVSPSEVFVNLASDEAYRQVGIDRSYFLNRLKFNVATSRDGSLVVNVSTTEPVREPYLNFLVEVTWPSGRLMREYSLLIDPPVYAEDSGITQQVQAPSVTAAPAPTQAPQQTTAPASRPQTTSTTAASGSAPGTFGPTGPADTLWGIASAVKPDSSVSNQQVMLAIQDLNPDAFIGGNINRLKRGQVLRVPTLEQIQARSAAQATREVSLQNQALSTSTRAVDAREESLVADSGSQQPAASVEPAGDELKLVVTETGSESADNDAGSAGGENQMSGGVDSGSSVAMEELDSTRRENQELSGRVEDLQSQVETLQRLLELKNSQLAEYEQSLAADATEGEPAGSVVDPSVVAAGEALDAGEPVMGEGDDAETAGAGVESEEGADLVAEGESGVAQDAAEPAVEGAEEAEFAGEGGELSDEASLTAPGVEGMSDADTAEAEQVEAQPDNEVVAAETGVAPAPTAQEKPRPVVAAPAPAEAENKDFPQNIIDAIVGNPLYQIALGGGLVLFLLLMLLVARRNANKEKAFHDTLNDESEGDDAPVELAAEGQDEGEAGNDPLAEADTYIAYGRLDQAAQALESAISNEPSRTDLRLKLLGVYADAEDRNSFEKQYGELEALEDDAAISEAAALRSRLEEAEAAPSIDELESQLMSDSFSVSSESEEVLADNGADESSESDLEFGDLDFTSDEESEKPAAEGAESPVSENDLSFELDETVADTAEEVSADAPIEFDLSDLELDADASGEDDALAGLEDETTAVSSLEDDGLSLDFDLEGVAGDEGVVEEEVTDVDLDLGELEVDMEQELTDTAEETVDLEDDFASLDLGEETLEEESVSSEMLDESFLDELDAELDKVAGGEDQLPASEPDALEDLELDITDEDLALMGEVASTSGDRAEDEDLPIAGDELGFDEALGESGEFDIDVPVADEAVSEDATSFSGASTEQTAQPSSADSIAGIDEAALGDDDDFDFLAGTDEAATKLDLARAYIEMGDSDGARDILEEVAIEGSDEQKVEAQDLLKSLS</sequence>
<feature type="compositionally biased region" description="Low complexity" evidence="1">
    <location>
        <begin position="144"/>
        <end position="186"/>
    </location>
</feature>
<keyword evidence="2" id="KW-0732">Signal</keyword>
<dbReference type="InterPro" id="IPR020011">
    <property type="entry name" value="FimV_C"/>
</dbReference>
<evidence type="ECO:0000259" key="3">
    <source>
        <dbReference type="Pfam" id="PF25800"/>
    </source>
</evidence>
<feature type="region of interest" description="Disordered" evidence="1">
    <location>
        <begin position="698"/>
        <end position="800"/>
    </location>
</feature>
<feature type="signal peptide" evidence="2">
    <location>
        <begin position="1"/>
        <end position="23"/>
    </location>
</feature>
<feature type="compositionally biased region" description="Polar residues" evidence="1">
    <location>
        <begin position="319"/>
        <end position="332"/>
    </location>
</feature>
<proteinExistence type="predicted"/>
<feature type="compositionally biased region" description="Basic and acidic residues" evidence="1">
    <location>
        <begin position="339"/>
        <end position="353"/>
    </location>
</feature>
<dbReference type="NCBIfam" id="TIGR03505">
    <property type="entry name" value="FimV_core"/>
    <property type="match status" value="1"/>
</dbReference>
<feature type="compositionally biased region" description="Acidic residues" evidence="1">
    <location>
        <begin position="756"/>
        <end position="772"/>
    </location>
</feature>
<feature type="region of interest" description="Disordered" evidence="1">
    <location>
        <begin position="406"/>
        <end position="495"/>
    </location>
</feature>
<dbReference type="NCBIfam" id="TIGR03504">
    <property type="entry name" value="FimV_Cterm"/>
    <property type="match status" value="1"/>
</dbReference>
<feature type="chain" id="PRO_5011790851" evidence="2">
    <location>
        <begin position="24"/>
        <end position="1071"/>
    </location>
</feature>
<dbReference type="STRING" id="488535.SAMN04487963_2935"/>
<name>A0A1I4RTK1_9GAMM</name>
<dbReference type="Gene3D" id="1.20.58.2200">
    <property type="match status" value="1"/>
</dbReference>
<feature type="region of interest" description="Disordered" evidence="1">
    <location>
        <begin position="258"/>
        <end position="353"/>
    </location>
</feature>
<reference evidence="5" key="1">
    <citation type="submission" date="2016-10" db="EMBL/GenBank/DDBJ databases">
        <authorList>
            <person name="Varghese N."/>
            <person name="Submissions S."/>
        </authorList>
    </citation>
    <scope>NUCLEOTIDE SEQUENCE [LARGE SCALE GENOMIC DNA]</scope>
    <source>
        <strain evidence="5">CGMCC 1.7061</strain>
    </source>
</reference>
<organism evidence="4 5">
    <name type="scientific">Marinobacter zhejiangensis</name>
    <dbReference type="NCBI Taxonomy" id="488535"/>
    <lineage>
        <taxon>Bacteria</taxon>
        <taxon>Pseudomonadati</taxon>
        <taxon>Pseudomonadota</taxon>
        <taxon>Gammaproteobacteria</taxon>
        <taxon>Pseudomonadales</taxon>
        <taxon>Marinobacteraceae</taxon>
        <taxon>Marinobacter</taxon>
    </lineage>
</organism>
<feature type="region of interest" description="Disordered" evidence="1">
    <location>
        <begin position="144"/>
        <end position="190"/>
    </location>
</feature>
<dbReference type="AlphaFoldDB" id="A0A1I4RTK1"/>
<evidence type="ECO:0000313" key="4">
    <source>
        <dbReference type="EMBL" id="SFM55459.1"/>
    </source>
</evidence>
<dbReference type="InterPro" id="IPR020012">
    <property type="entry name" value="LysM_FimV"/>
</dbReference>
<dbReference type="RefSeq" id="WP_092023926.1">
    <property type="nucleotide sequence ID" value="NZ_FOUE01000004.1"/>
</dbReference>
<dbReference type="OrthoDB" id="5298707at2"/>
<evidence type="ECO:0000256" key="1">
    <source>
        <dbReference type="SAM" id="MobiDB-lite"/>
    </source>
</evidence>
<feature type="compositionally biased region" description="Acidic residues" evidence="1">
    <location>
        <begin position="708"/>
        <end position="739"/>
    </location>
</feature>
<dbReference type="Pfam" id="PF25800">
    <property type="entry name" value="FimV_N"/>
    <property type="match status" value="1"/>
</dbReference>
<dbReference type="EMBL" id="FOUE01000004">
    <property type="protein sequence ID" value="SFM55459.1"/>
    <property type="molecule type" value="Genomic_DNA"/>
</dbReference>
<feature type="region of interest" description="Disordered" evidence="1">
    <location>
        <begin position="978"/>
        <end position="1006"/>
    </location>
</feature>
<dbReference type="Proteomes" id="UP000198519">
    <property type="component" value="Unassembled WGS sequence"/>
</dbReference>
<feature type="compositionally biased region" description="Acidic residues" evidence="1">
    <location>
        <begin position="780"/>
        <end position="800"/>
    </location>
</feature>
<feature type="compositionally biased region" description="Polar residues" evidence="1">
    <location>
        <begin position="981"/>
        <end position="1000"/>
    </location>
</feature>
<protein>
    <submittedName>
        <fullName evidence="4">Pilus assembly protein FimV</fullName>
    </submittedName>
</protein>
<evidence type="ECO:0000256" key="2">
    <source>
        <dbReference type="SAM" id="SignalP"/>
    </source>
</evidence>